<dbReference type="AlphaFoldDB" id="A0AAP3E3R9"/>
<name>A0AAP3E3R9_9EURY</name>
<dbReference type="EMBL" id="JAOPKA010000017">
    <property type="protein sequence ID" value="MCU4743705.1"/>
    <property type="molecule type" value="Genomic_DNA"/>
</dbReference>
<comment type="caution">
    <text evidence="1">The sequence shown here is derived from an EMBL/GenBank/DDBJ whole genome shotgun (WGS) entry which is preliminary data.</text>
</comment>
<dbReference type="RefSeq" id="WP_338005518.1">
    <property type="nucleotide sequence ID" value="NZ_JAOPKA010000017.1"/>
</dbReference>
<evidence type="ECO:0000313" key="4">
    <source>
        <dbReference type="Proteomes" id="UP001321018"/>
    </source>
</evidence>
<evidence type="ECO:0000313" key="1">
    <source>
        <dbReference type="EMBL" id="MCU4743705.1"/>
    </source>
</evidence>
<protein>
    <submittedName>
        <fullName evidence="1">Uncharacterized protein</fullName>
    </submittedName>
</protein>
<sequence length="55" mass="6331">MEWGEVVNEYRAEGETTIDNTVRVATEFDVTREIQYGTPFEEILKYVDGNDIDAT</sequence>
<organism evidence="1 4">
    <name type="scientific">Natronoglomus mannanivorans</name>
    <dbReference type="NCBI Taxonomy" id="2979990"/>
    <lineage>
        <taxon>Archaea</taxon>
        <taxon>Methanobacteriati</taxon>
        <taxon>Methanobacteriota</taxon>
        <taxon>Stenosarchaea group</taxon>
        <taxon>Halobacteria</taxon>
        <taxon>Halobacteriales</taxon>
        <taxon>Natrialbaceae</taxon>
        <taxon>Natronoglomus</taxon>
    </lineage>
</organism>
<reference evidence="1 3" key="1">
    <citation type="submission" date="2022-09" db="EMBL/GenBank/DDBJ databases">
        <title>Enrichment on poylsaccharides allowed isolation of novel metabolic and taxonomic groups of Haloarchaea.</title>
        <authorList>
            <person name="Sorokin D.Y."/>
            <person name="Elcheninov A.G."/>
            <person name="Khizhniak T.V."/>
            <person name="Kolganova T.V."/>
            <person name="Kublanov I.V."/>
        </authorList>
    </citation>
    <scope>NUCLEOTIDE SEQUENCE</scope>
    <source>
        <strain evidence="2 3">AArc-m2/3/4</strain>
        <strain evidence="1">AArc-xg1-1</strain>
    </source>
</reference>
<proteinExistence type="predicted"/>
<dbReference type="EMBL" id="JAOPKB010000025">
    <property type="protein sequence ID" value="MCU4975818.1"/>
    <property type="molecule type" value="Genomic_DNA"/>
</dbReference>
<dbReference type="Proteomes" id="UP001321018">
    <property type="component" value="Unassembled WGS sequence"/>
</dbReference>
<dbReference type="Proteomes" id="UP001320972">
    <property type="component" value="Unassembled WGS sequence"/>
</dbReference>
<accession>A0AAP3E3R9</accession>
<evidence type="ECO:0000313" key="2">
    <source>
        <dbReference type="EMBL" id="MCU4975818.1"/>
    </source>
</evidence>
<evidence type="ECO:0000313" key="3">
    <source>
        <dbReference type="Proteomes" id="UP001320972"/>
    </source>
</evidence>
<gene>
    <name evidence="2" type="ORF">OB955_24360</name>
    <name evidence="1" type="ORF">OB960_20170</name>
</gene>
<keyword evidence="3" id="KW-1185">Reference proteome</keyword>